<keyword evidence="3" id="KW-1185">Reference proteome</keyword>
<dbReference type="OrthoDB" id="6777263at2759"/>
<feature type="region of interest" description="Disordered" evidence="1">
    <location>
        <begin position="19"/>
        <end position="39"/>
    </location>
</feature>
<name>U6MME3_9EIME</name>
<dbReference type="EMBL" id="HG722924">
    <property type="protein sequence ID" value="CDJ64243.1"/>
    <property type="molecule type" value="Genomic_DNA"/>
</dbReference>
<gene>
    <name evidence="2" type="ORF">ENH_00086450</name>
</gene>
<dbReference type="GeneID" id="25478772"/>
<dbReference type="VEuPathDB" id="ToxoDB:ENH_00086450"/>
<dbReference type="AlphaFoldDB" id="U6MME3"/>
<organism evidence="2 3">
    <name type="scientific">Eimeria necatrix</name>
    <dbReference type="NCBI Taxonomy" id="51315"/>
    <lineage>
        <taxon>Eukaryota</taxon>
        <taxon>Sar</taxon>
        <taxon>Alveolata</taxon>
        <taxon>Apicomplexa</taxon>
        <taxon>Conoidasida</taxon>
        <taxon>Coccidia</taxon>
        <taxon>Eucoccidiorida</taxon>
        <taxon>Eimeriorina</taxon>
        <taxon>Eimeriidae</taxon>
        <taxon>Eimeria</taxon>
    </lineage>
</organism>
<accession>U6MME3</accession>
<dbReference type="RefSeq" id="XP_013432710.1">
    <property type="nucleotide sequence ID" value="XM_013577256.1"/>
</dbReference>
<proteinExistence type="predicted"/>
<reference evidence="2" key="1">
    <citation type="submission" date="2013-10" db="EMBL/GenBank/DDBJ databases">
        <title>Genomic analysis of the causative agents of coccidiosis in chickens.</title>
        <authorList>
            <person name="Reid A.J."/>
            <person name="Blake D."/>
            <person name="Billington K."/>
            <person name="Browne H."/>
            <person name="Dunn M."/>
            <person name="Hung S."/>
            <person name="Kawahara F."/>
            <person name="Miranda-Saavedra D."/>
            <person name="Mourier T."/>
            <person name="Nagra H."/>
            <person name="Otto T.D."/>
            <person name="Rawlings N."/>
            <person name="Sanchez A."/>
            <person name="Sanders M."/>
            <person name="Subramaniam C."/>
            <person name="Tay Y."/>
            <person name="Dear P."/>
            <person name="Doerig C."/>
            <person name="Gruber A."/>
            <person name="Parkinson J."/>
            <person name="Shirley M."/>
            <person name="Wan K.L."/>
            <person name="Berriman M."/>
            <person name="Tomley F."/>
            <person name="Pain A."/>
        </authorList>
    </citation>
    <scope>NUCLEOTIDE SEQUENCE [LARGE SCALE GENOMIC DNA]</scope>
    <source>
        <strain evidence="2">Houghton</strain>
    </source>
</reference>
<reference evidence="2" key="2">
    <citation type="submission" date="2013-10" db="EMBL/GenBank/DDBJ databases">
        <authorList>
            <person name="Aslett M."/>
        </authorList>
    </citation>
    <scope>NUCLEOTIDE SEQUENCE [LARGE SCALE GENOMIC DNA]</scope>
    <source>
        <strain evidence="2">Houghton</strain>
    </source>
</reference>
<protein>
    <submittedName>
        <fullName evidence="2">Zinc knuckle domain-containing protein, putative</fullName>
    </submittedName>
</protein>
<evidence type="ECO:0000313" key="3">
    <source>
        <dbReference type="Proteomes" id="UP000030754"/>
    </source>
</evidence>
<sequence length="70" mass="8367">MSMEQLMALVPLEAALSHKEKGRKSRWERKKAPEGSRWGSETVTHFSNFFCHLMEFRRPFKPFRRPFKAI</sequence>
<evidence type="ECO:0000313" key="2">
    <source>
        <dbReference type="EMBL" id="CDJ64243.1"/>
    </source>
</evidence>
<evidence type="ECO:0000256" key="1">
    <source>
        <dbReference type="SAM" id="MobiDB-lite"/>
    </source>
</evidence>
<dbReference type="Proteomes" id="UP000030754">
    <property type="component" value="Unassembled WGS sequence"/>
</dbReference>
<feature type="compositionally biased region" description="Basic residues" evidence="1">
    <location>
        <begin position="20"/>
        <end position="29"/>
    </location>
</feature>